<evidence type="ECO:0000256" key="1">
    <source>
        <dbReference type="ARBA" id="ARBA00022553"/>
    </source>
</evidence>
<protein>
    <recommendedName>
        <fullName evidence="3">Response regulatory domain-containing protein</fullName>
    </recommendedName>
</protein>
<dbReference type="PROSITE" id="PS50110">
    <property type="entry name" value="RESPONSE_REGULATORY"/>
    <property type="match status" value="1"/>
</dbReference>
<dbReference type="SUPFAM" id="SSF52172">
    <property type="entry name" value="CheY-like"/>
    <property type="match status" value="1"/>
</dbReference>
<keyword evidence="5" id="KW-1185">Reference proteome</keyword>
<dbReference type="InterPro" id="IPR001789">
    <property type="entry name" value="Sig_transdc_resp-reg_receiver"/>
</dbReference>
<dbReference type="RefSeq" id="WP_248352618.1">
    <property type="nucleotide sequence ID" value="NZ_AP025591.1"/>
</dbReference>
<keyword evidence="1 2" id="KW-0597">Phosphoprotein</keyword>
<gene>
    <name evidence="4" type="ORF">AMOR_32510</name>
</gene>
<proteinExistence type="predicted"/>
<feature type="modified residue" description="4-aspartylphosphate" evidence="2">
    <location>
        <position position="54"/>
    </location>
</feature>
<sequence length="123" mass="13496">MDRKKILLVDDSSTVLLMERMILSKSAYDVVTAKDGLEGVEKALAERPDLILMDVVMPRMDGFEACRKLREAEETASIPVIMVTTRGELASVETGYASGCNDYVTKPINGLELLAKVRSCLGQ</sequence>
<dbReference type="PANTHER" id="PTHR43547:SF2">
    <property type="entry name" value="HYBRID SIGNAL TRANSDUCTION HISTIDINE KINASE C"/>
    <property type="match status" value="1"/>
</dbReference>
<evidence type="ECO:0000256" key="2">
    <source>
        <dbReference type="PROSITE-ProRule" id="PRU00169"/>
    </source>
</evidence>
<reference evidence="5" key="1">
    <citation type="journal article" date="2022" name="Int. J. Syst. Evol. Microbiol.">
        <title>Anaeromyxobacter oryzae sp. nov., Anaeromyxobacter diazotrophicus sp. nov. and Anaeromyxobacter paludicola sp. nov., isolated from paddy soils.</title>
        <authorList>
            <person name="Itoh H."/>
            <person name="Xu Z."/>
            <person name="Mise K."/>
            <person name="Masuda Y."/>
            <person name="Ushijima N."/>
            <person name="Hayakawa C."/>
            <person name="Shiratori Y."/>
            <person name="Senoo K."/>
        </authorList>
    </citation>
    <scope>NUCLEOTIDE SEQUENCE [LARGE SCALE GENOMIC DNA]</scope>
    <source>
        <strain evidence="5">Red232</strain>
    </source>
</reference>
<evidence type="ECO:0000259" key="3">
    <source>
        <dbReference type="PROSITE" id="PS50110"/>
    </source>
</evidence>
<dbReference type="Gene3D" id="3.40.50.2300">
    <property type="match status" value="1"/>
</dbReference>
<dbReference type="Proteomes" id="UP001162891">
    <property type="component" value="Chromosome"/>
</dbReference>
<evidence type="ECO:0000313" key="5">
    <source>
        <dbReference type="Proteomes" id="UP001162891"/>
    </source>
</evidence>
<name>A0ABN6MVF7_9BACT</name>
<dbReference type="Pfam" id="PF00072">
    <property type="entry name" value="Response_reg"/>
    <property type="match status" value="1"/>
</dbReference>
<organism evidence="4 5">
    <name type="scientific">Anaeromyxobacter oryzae</name>
    <dbReference type="NCBI Taxonomy" id="2918170"/>
    <lineage>
        <taxon>Bacteria</taxon>
        <taxon>Pseudomonadati</taxon>
        <taxon>Myxococcota</taxon>
        <taxon>Myxococcia</taxon>
        <taxon>Myxococcales</taxon>
        <taxon>Cystobacterineae</taxon>
        <taxon>Anaeromyxobacteraceae</taxon>
        <taxon>Anaeromyxobacter</taxon>
    </lineage>
</organism>
<accession>A0ABN6MVF7</accession>
<dbReference type="PANTHER" id="PTHR43547">
    <property type="entry name" value="TWO-COMPONENT HISTIDINE KINASE"/>
    <property type="match status" value="1"/>
</dbReference>
<dbReference type="EMBL" id="AP025591">
    <property type="protein sequence ID" value="BDG04255.1"/>
    <property type="molecule type" value="Genomic_DNA"/>
</dbReference>
<dbReference type="InterPro" id="IPR011006">
    <property type="entry name" value="CheY-like_superfamily"/>
</dbReference>
<feature type="domain" description="Response regulatory" evidence="3">
    <location>
        <begin position="5"/>
        <end position="121"/>
    </location>
</feature>
<evidence type="ECO:0000313" key="4">
    <source>
        <dbReference type="EMBL" id="BDG04255.1"/>
    </source>
</evidence>
<dbReference type="SMART" id="SM00448">
    <property type="entry name" value="REC"/>
    <property type="match status" value="1"/>
</dbReference>